<dbReference type="NCBIfam" id="TIGR02197">
    <property type="entry name" value="heptose_epim"/>
    <property type="match status" value="1"/>
</dbReference>
<dbReference type="InterPro" id="IPR036291">
    <property type="entry name" value="NAD(P)-bd_dom_sf"/>
</dbReference>
<dbReference type="EMBL" id="LR217698">
    <property type="protein sequence ID" value="VFP78908.1"/>
    <property type="molecule type" value="Genomic_DNA"/>
</dbReference>
<dbReference type="EC" id="5.1.3.20" evidence="6"/>
<feature type="domain" description="NAD-dependent epimerase/dehydratase" evidence="5">
    <location>
        <begin position="2"/>
        <end position="237"/>
    </location>
</feature>
<dbReference type="Pfam" id="PF01370">
    <property type="entry name" value="Epimerase"/>
    <property type="match status" value="1"/>
</dbReference>
<dbReference type="SUPFAM" id="SSF51735">
    <property type="entry name" value="NAD(P)-binding Rossmann-fold domains"/>
    <property type="match status" value="1"/>
</dbReference>
<dbReference type="UniPathway" id="UPA00958"/>
<evidence type="ECO:0000313" key="6">
    <source>
        <dbReference type="EMBL" id="VFP78908.1"/>
    </source>
</evidence>
<evidence type="ECO:0000313" key="7">
    <source>
        <dbReference type="Proteomes" id="UP000294364"/>
    </source>
</evidence>
<proteinExistence type="predicted"/>
<name>A0A451CZP0_9GAMM</name>
<organism evidence="6 7">
    <name type="scientific">Candidatus Erwinia haradaeae</name>
    <dbReference type="NCBI Taxonomy" id="1922217"/>
    <lineage>
        <taxon>Bacteria</taxon>
        <taxon>Pseudomonadati</taxon>
        <taxon>Pseudomonadota</taxon>
        <taxon>Gammaproteobacteria</taxon>
        <taxon>Enterobacterales</taxon>
        <taxon>Erwiniaceae</taxon>
        <taxon>Erwinia</taxon>
    </lineage>
</organism>
<protein>
    <submittedName>
        <fullName evidence="6">ADP-L-glycero-D-manno-heptose-6-epimerase</fullName>
        <ecNumber evidence="6">5.1.3.20</ecNumber>
    </submittedName>
</protein>
<dbReference type="NCBIfam" id="NF008360">
    <property type="entry name" value="PRK11150.1"/>
    <property type="match status" value="1"/>
</dbReference>
<dbReference type="RefSeq" id="WP_157992193.1">
    <property type="nucleotide sequence ID" value="NZ_LR217698.1"/>
</dbReference>
<dbReference type="PANTHER" id="PTHR43103">
    <property type="entry name" value="NUCLEOSIDE-DIPHOSPHATE-SUGAR EPIMERASE"/>
    <property type="match status" value="1"/>
</dbReference>
<dbReference type="GO" id="GO:0008712">
    <property type="term" value="F:ADP-glyceromanno-heptose 6-epimerase activity"/>
    <property type="evidence" value="ECO:0007669"/>
    <property type="project" value="UniProtKB-EC"/>
</dbReference>
<gene>
    <name evidence="6" type="primary">hldD</name>
    <name evidence="6" type="ORF">ERCICURT3053_552</name>
</gene>
<dbReference type="Gene3D" id="3.40.50.720">
    <property type="entry name" value="NAD(P)-binding Rossmann-like Domain"/>
    <property type="match status" value="1"/>
</dbReference>
<dbReference type="InterPro" id="IPR011912">
    <property type="entry name" value="Heptose_epim"/>
</dbReference>
<dbReference type="GO" id="GO:0009244">
    <property type="term" value="P:lipopolysaccharide core region biosynthetic process"/>
    <property type="evidence" value="ECO:0007669"/>
    <property type="project" value="UniProtKB-UniPathway"/>
</dbReference>
<comment type="pathway">
    <text evidence="1">Bacterial outer membrane biogenesis; LPS core biosynthesis.</text>
</comment>
<dbReference type="CDD" id="cd05248">
    <property type="entry name" value="ADP_GME_SDR_e"/>
    <property type="match status" value="1"/>
</dbReference>
<evidence type="ECO:0000256" key="4">
    <source>
        <dbReference type="ARBA" id="ARBA00023277"/>
    </source>
</evidence>
<evidence type="ECO:0000259" key="5">
    <source>
        <dbReference type="Pfam" id="PF01370"/>
    </source>
</evidence>
<dbReference type="InterPro" id="IPR001509">
    <property type="entry name" value="Epimerase_deHydtase"/>
</dbReference>
<dbReference type="PANTHER" id="PTHR43103:SF3">
    <property type="entry name" value="ADP-L-GLYCERO-D-MANNO-HEPTOSE-6-EPIMERASE"/>
    <property type="match status" value="1"/>
</dbReference>
<evidence type="ECO:0000256" key="1">
    <source>
        <dbReference type="ARBA" id="ARBA00004713"/>
    </source>
</evidence>
<reference evidence="6 7" key="1">
    <citation type="submission" date="2019-02" db="EMBL/GenBank/DDBJ databases">
        <authorList>
            <person name="Manzano-Marin A."/>
            <person name="Manzano-Marin A."/>
        </authorList>
    </citation>
    <scope>NUCLEOTIDE SEQUENCE [LARGE SCALE GENOMIC DNA]</scope>
    <source>
        <strain evidence="6 7">ErCicurtihirsuta</strain>
    </source>
</reference>
<keyword evidence="3 6" id="KW-0413">Isomerase</keyword>
<dbReference type="Gene3D" id="3.90.25.10">
    <property type="entry name" value="UDP-galactose 4-epimerase, domain 1"/>
    <property type="match status" value="1"/>
</dbReference>
<keyword evidence="2" id="KW-0521">NADP</keyword>
<dbReference type="AlphaFoldDB" id="A0A451CZP0"/>
<evidence type="ECO:0000256" key="2">
    <source>
        <dbReference type="ARBA" id="ARBA00022857"/>
    </source>
</evidence>
<evidence type="ECO:0000256" key="3">
    <source>
        <dbReference type="ARBA" id="ARBA00023235"/>
    </source>
</evidence>
<sequence length="313" mass="36127">MVIVTGGAGFIGSNIIHSLNEKNYTDILVVDNLNNGIKFSNISNLHISDYIDKESFRISILTNKHFFRNVEAVFHEGACTDTTEWNGKYMMDNNYQYSKDLLNWCITQNIPFLYASSASVYGHCKTECLEESKYESPLNIYSYSKMLFDHYVRKALKKAKSPICGCRYFNVYGEKETHKNNMASIIFHLNKQIQTGKDPQLFIGSHNFKRDFIYVKDAVSIKLWLWENTISGIFNCGSGVATSFQEVAEIILEFHKKNEIQYIPFPENLKGFYQKFTKANLTKLKKTGYIPSFKHIKIGVLEYIKSLNPTIKR</sequence>
<dbReference type="GO" id="GO:0050661">
    <property type="term" value="F:NADP binding"/>
    <property type="evidence" value="ECO:0007669"/>
    <property type="project" value="InterPro"/>
</dbReference>
<dbReference type="Proteomes" id="UP000294364">
    <property type="component" value="Chromosome"/>
</dbReference>
<accession>A0A451CZP0</accession>
<keyword evidence="4" id="KW-0119">Carbohydrate metabolism</keyword>
<dbReference type="OrthoDB" id="9803010at2"/>